<dbReference type="Proteomes" id="UP001451303">
    <property type="component" value="Unassembled WGS sequence"/>
</dbReference>
<dbReference type="EMBL" id="JAVLET010000002">
    <property type="protein sequence ID" value="KAL0473974.1"/>
    <property type="molecule type" value="Genomic_DNA"/>
</dbReference>
<organism evidence="2 3">
    <name type="scientific">Neurospora intermedia</name>
    <dbReference type="NCBI Taxonomy" id="5142"/>
    <lineage>
        <taxon>Eukaryota</taxon>
        <taxon>Fungi</taxon>
        <taxon>Dikarya</taxon>
        <taxon>Ascomycota</taxon>
        <taxon>Pezizomycotina</taxon>
        <taxon>Sordariomycetes</taxon>
        <taxon>Sordariomycetidae</taxon>
        <taxon>Sordariales</taxon>
        <taxon>Sordariaceae</taxon>
        <taxon>Neurospora</taxon>
    </lineage>
</organism>
<gene>
    <name evidence="2" type="ORF">QR685DRAFT_542479</name>
</gene>
<keyword evidence="3" id="KW-1185">Reference proteome</keyword>
<evidence type="ECO:0000313" key="3">
    <source>
        <dbReference type="Proteomes" id="UP001451303"/>
    </source>
</evidence>
<comment type="caution">
    <text evidence="2">The sequence shown here is derived from an EMBL/GenBank/DDBJ whole genome shotgun (WGS) entry which is preliminary data.</text>
</comment>
<reference evidence="2 3" key="1">
    <citation type="submission" date="2023-09" db="EMBL/GenBank/DDBJ databases">
        <title>Multi-omics analysis of a traditional fermented food reveals byproduct-associated fungal strains for waste-to-food upcycling.</title>
        <authorList>
            <consortium name="Lawrence Berkeley National Laboratory"/>
            <person name="Rekdal V.M."/>
            <person name="Villalobos-Escobedo J.M."/>
            <person name="Rodriguez-Valeron N."/>
            <person name="Garcia M.O."/>
            <person name="Vasquez D.P."/>
            <person name="Damayanti I."/>
            <person name="Sorensen P.M."/>
            <person name="Baidoo E.E."/>
            <person name="De Carvalho A.C."/>
            <person name="Riley R."/>
            <person name="Lipzen A."/>
            <person name="He G."/>
            <person name="Yan M."/>
            <person name="Haridas S."/>
            <person name="Daum C."/>
            <person name="Yoshinaga Y."/>
            <person name="Ng V."/>
            <person name="Grigoriev I.V."/>
            <person name="Munk R."/>
            <person name="Nuraida L."/>
            <person name="Wijaya C.H."/>
            <person name="Morales P.-C."/>
            <person name="Keasling J.D."/>
        </authorList>
    </citation>
    <scope>NUCLEOTIDE SEQUENCE [LARGE SCALE GENOMIC DNA]</scope>
    <source>
        <strain evidence="2 3">FGSC 2613</strain>
    </source>
</reference>
<protein>
    <submittedName>
        <fullName evidence="2">Uncharacterized protein</fullName>
    </submittedName>
</protein>
<accession>A0ABR3DMW4</accession>
<sequence>MPRRRTKASKDDDNNPLIGYGRRMPLPRIYPYQPTGSQPRRSKLPSFTPLIHGDNHTVISNTGTVYNNNNNDNWKDVDDEGNSKGIINQNHVFEDIDLTDIRCRLENLINADIKNILPAKFDEEWLQFNLEYNKRDLE</sequence>
<feature type="region of interest" description="Disordered" evidence="1">
    <location>
        <begin position="1"/>
        <end position="46"/>
    </location>
</feature>
<evidence type="ECO:0000313" key="2">
    <source>
        <dbReference type="EMBL" id="KAL0473974.1"/>
    </source>
</evidence>
<evidence type="ECO:0000256" key="1">
    <source>
        <dbReference type="SAM" id="MobiDB-lite"/>
    </source>
</evidence>
<name>A0ABR3DMW4_NEUIN</name>
<proteinExistence type="predicted"/>